<evidence type="ECO:0000256" key="1">
    <source>
        <dbReference type="ARBA" id="ARBA00022679"/>
    </source>
</evidence>
<feature type="domain" description="Protein kinase" evidence="9">
    <location>
        <begin position="196"/>
        <end position="444"/>
    </location>
</feature>
<feature type="binding site" evidence="6">
    <location>
        <position position="225"/>
    </location>
    <ligand>
        <name>ATP</name>
        <dbReference type="ChEBI" id="CHEBI:30616"/>
    </ligand>
</feature>
<dbReference type="Pfam" id="PF13432">
    <property type="entry name" value="TPR_16"/>
    <property type="match status" value="1"/>
</dbReference>
<keyword evidence="2 6" id="KW-0547">Nucleotide-binding</keyword>
<name>A0A7V4XTQ4_9BACT</name>
<dbReference type="Gene3D" id="1.10.510.10">
    <property type="entry name" value="Transferase(Phosphotransferase) domain 1"/>
    <property type="match status" value="2"/>
</dbReference>
<protein>
    <submittedName>
        <fullName evidence="10">Tetratricopeptide repeat protein</fullName>
    </submittedName>
</protein>
<dbReference type="Pfam" id="PF00069">
    <property type="entry name" value="Pkinase"/>
    <property type="match status" value="1"/>
</dbReference>
<feature type="region of interest" description="Disordered" evidence="7">
    <location>
        <begin position="1"/>
        <end position="34"/>
    </location>
</feature>
<dbReference type="CDD" id="cd14014">
    <property type="entry name" value="STKc_PknB_like"/>
    <property type="match status" value="1"/>
</dbReference>
<dbReference type="PROSITE" id="PS50011">
    <property type="entry name" value="PROTEIN_KINASE_DOM"/>
    <property type="match status" value="1"/>
</dbReference>
<keyword evidence="8" id="KW-0472">Membrane</keyword>
<dbReference type="InterPro" id="IPR011990">
    <property type="entry name" value="TPR-like_helical_dom_sf"/>
</dbReference>
<keyword evidence="4 6" id="KW-0067">ATP-binding</keyword>
<sequence length="872" mass="95506">MRRALSSRSGQRPSPSALRNKKMAESRPSEETLASRIASRRLTHETALRIASQLGNELAAAHAAGRIHGRLSAESVLLESSEGQLRVRILHFPGEASASSGEILSTVAQAHPSATAGDIHAFGQILAQICEALREAGEPLPDWDEAIQRCLATDPGQRFASISQLMRTIDLPMSEETSPVVAMDRPPVGMRQWGAFQLLQRLGQGAFGEVYRAWDPVLEREVALKLLLPRGLNPEQQLAEVVAEARAMARVRHANIVSVYGVDRHDGRVGFWSDFVRGRTLSRIVESTGPMPPEEAAKVTHALCDALTAVHDARLLHRDIKASNTMRDENGRILLMDFGLSQDLQYAAGYAGTPTYMSPEILNGGAPTVQSDLYAMGVLLLYLCTGAYPLSSESKAAAGLRPVPAPVKKVIDQATAKDPQDRYRSARQLSEALGEAVAALHAPVPEASSRRPSRRMAWMAAAVLLVIGAVALYPVLHRRAEAKAAGTTPAAYQDYQNAEKLLDRYDQPGNTQKAIALYQKTLQRSPNFPLAAAGLAQAYWRMYLDTSDQQWAAKASGAANQAAQMNADLADVQRTLGTIHVAQGQYDLGMQELLQARQDAPRSAGVYGALGEAYRQQGQTQQAVNAYNMAMTLAPNDWRWPYLLGAMQIDNGNYKDAEANLKAALAITPKNSRVLYDLGLVYQRQNNLMKAEDVFRQSQQLAPSEITASALASTLFEEGKSGQAEQIYAHIVQQNPNDWEAWGNYASALQWNKGDQATIRKTYQKAASLARQQLKITPDDPYLVSVLAEYYANLHESNLALPLLRKSLVLAPQDPDVLERVAESYEVLHDRTQALQLLSKALQLGFSAESVKNNLELKALRQDPRAPQSIRN</sequence>
<evidence type="ECO:0000256" key="7">
    <source>
        <dbReference type="SAM" id="MobiDB-lite"/>
    </source>
</evidence>
<dbReference type="GO" id="GO:0005524">
    <property type="term" value="F:ATP binding"/>
    <property type="evidence" value="ECO:0007669"/>
    <property type="project" value="UniProtKB-UniRule"/>
</dbReference>
<dbReference type="InterPro" id="IPR000719">
    <property type="entry name" value="Prot_kinase_dom"/>
</dbReference>
<organism evidence="10">
    <name type="scientific">Acidobacterium capsulatum</name>
    <dbReference type="NCBI Taxonomy" id="33075"/>
    <lineage>
        <taxon>Bacteria</taxon>
        <taxon>Pseudomonadati</taxon>
        <taxon>Acidobacteriota</taxon>
        <taxon>Terriglobia</taxon>
        <taxon>Terriglobales</taxon>
        <taxon>Acidobacteriaceae</taxon>
        <taxon>Acidobacterium</taxon>
    </lineage>
</organism>
<reference evidence="10" key="1">
    <citation type="journal article" date="2020" name="mSystems">
        <title>Genome- and Community-Level Interaction Insights into Carbon Utilization and Element Cycling Functions of Hydrothermarchaeota in Hydrothermal Sediment.</title>
        <authorList>
            <person name="Zhou Z."/>
            <person name="Liu Y."/>
            <person name="Xu W."/>
            <person name="Pan J."/>
            <person name="Luo Z.H."/>
            <person name="Li M."/>
        </authorList>
    </citation>
    <scope>NUCLEOTIDE SEQUENCE [LARGE SCALE GENOMIC DNA]</scope>
    <source>
        <strain evidence="10">SpSt-855</strain>
    </source>
</reference>
<keyword evidence="8" id="KW-1133">Transmembrane helix</keyword>
<evidence type="ECO:0000256" key="2">
    <source>
        <dbReference type="ARBA" id="ARBA00022741"/>
    </source>
</evidence>
<dbReference type="SMART" id="SM00220">
    <property type="entry name" value="S_TKc"/>
    <property type="match status" value="1"/>
</dbReference>
<dbReference type="PROSITE" id="PS50293">
    <property type="entry name" value="TPR_REGION"/>
    <property type="match status" value="1"/>
</dbReference>
<evidence type="ECO:0000256" key="4">
    <source>
        <dbReference type="ARBA" id="ARBA00022840"/>
    </source>
</evidence>
<dbReference type="EMBL" id="DTKL01000063">
    <property type="protein sequence ID" value="HGY95043.1"/>
    <property type="molecule type" value="Genomic_DNA"/>
</dbReference>
<dbReference type="SMART" id="SM00028">
    <property type="entry name" value="TPR"/>
    <property type="match status" value="7"/>
</dbReference>
<feature type="repeat" description="TPR" evidence="5">
    <location>
        <begin position="672"/>
        <end position="705"/>
    </location>
</feature>
<keyword evidence="3" id="KW-0418">Kinase</keyword>
<evidence type="ECO:0000256" key="5">
    <source>
        <dbReference type="PROSITE-ProRule" id="PRU00339"/>
    </source>
</evidence>
<gene>
    <name evidence="10" type="ORF">ENW50_10250</name>
</gene>
<evidence type="ECO:0000256" key="8">
    <source>
        <dbReference type="SAM" id="Phobius"/>
    </source>
</evidence>
<evidence type="ECO:0000313" key="10">
    <source>
        <dbReference type="EMBL" id="HGY95043.1"/>
    </source>
</evidence>
<dbReference type="GO" id="GO:0004674">
    <property type="term" value="F:protein serine/threonine kinase activity"/>
    <property type="evidence" value="ECO:0007669"/>
    <property type="project" value="TreeGrafter"/>
</dbReference>
<dbReference type="Gene3D" id="1.25.40.10">
    <property type="entry name" value="Tetratricopeptide repeat domain"/>
    <property type="match status" value="3"/>
</dbReference>
<dbReference type="InterPro" id="IPR017441">
    <property type="entry name" value="Protein_kinase_ATP_BS"/>
</dbReference>
<feature type="compositionally biased region" description="Polar residues" evidence="7">
    <location>
        <begin position="1"/>
        <end position="14"/>
    </location>
</feature>
<keyword evidence="8" id="KW-0812">Transmembrane</keyword>
<evidence type="ECO:0000256" key="3">
    <source>
        <dbReference type="ARBA" id="ARBA00022777"/>
    </source>
</evidence>
<keyword evidence="1" id="KW-0808">Transferase</keyword>
<dbReference type="PANTHER" id="PTHR43289:SF6">
    <property type="entry name" value="SERINE_THREONINE-PROTEIN KINASE NEKL-3"/>
    <property type="match status" value="1"/>
</dbReference>
<comment type="caution">
    <text evidence="10">The sequence shown here is derived from an EMBL/GenBank/DDBJ whole genome shotgun (WGS) entry which is preliminary data.</text>
</comment>
<dbReference type="SUPFAM" id="SSF48452">
    <property type="entry name" value="TPR-like"/>
    <property type="match status" value="3"/>
</dbReference>
<evidence type="ECO:0000256" key="6">
    <source>
        <dbReference type="PROSITE-ProRule" id="PRU10141"/>
    </source>
</evidence>
<dbReference type="PROSITE" id="PS00107">
    <property type="entry name" value="PROTEIN_KINASE_ATP"/>
    <property type="match status" value="1"/>
</dbReference>
<feature type="transmembrane region" description="Helical" evidence="8">
    <location>
        <begin position="456"/>
        <end position="476"/>
    </location>
</feature>
<dbReference type="Pfam" id="PF14559">
    <property type="entry name" value="TPR_19"/>
    <property type="match status" value="1"/>
</dbReference>
<evidence type="ECO:0000259" key="9">
    <source>
        <dbReference type="PROSITE" id="PS50011"/>
    </source>
</evidence>
<feature type="repeat" description="TPR" evidence="5">
    <location>
        <begin position="604"/>
        <end position="637"/>
    </location>
</feature>
<dbReference type="InterPro" id="IPR019734">
    <property type="entry name" value="TPR_rpt"/>
</dbReference>
<dbReference type="InterPro" id="IPR011009">
    <property type="entry name" value="Kinase-like_dom_sf"/>
</dbReference>
<keyword evidence="5" id="KW-0802">TPR repeat</keyword>
<accession>A0A7V4XTQ4</accession>
<dbReference type="AlphaFoldDB" id="A0A7V4XTQ4"/>
<proteinExistence type="predicted"/>
<dbReference type="SUPFAM" id="SSF56112">
    <property type="entry name" value="Protein kinase-like (PK-like)"/>
    <property type="match status" value="2"/>
</dbReference>
<dbReference type="PROSITE" id="PS50005">
    <property type="entry name" value="TPR"/>
    <property type="match status" value="2"/>
</dbReference>
<dbReference type="PANTHER" id="PTHR43289">
    <property type="entry name" value="MITOGEN-ACTIVATED PROTEIN KINASE KINASE KINASE 20-RELATED"/>
    <property type="match status" value="1"/>
</dbReference>
<dbReference type="Gene3D" id="3.30.200.20">
    <property type="entry name" value="Phosphorylase Kinase, domain 1"/>
    <property type="match status" value="1"/>
</dbReference>